<dbReference type="InterPro" id="IPR000163">
    <property type="entry name" value="Prohibitin"/>
</dbReference>
<evidence type="ECO:0000259" key="4">
    <source>
        <dbReference type="SMART" id="SM00244"/>
    </source>
</evidence>
<dbReference type="InterPro" id="IPR001107">
    <property type="entry name" value="Band_7"/>
</dbReference>
<dbReference type="Gene3D" id="3.30.479.30">
    <property type="entry name" value="Band 7 domain"/>
    <property type="match status" value="1"/>
</dbReference>
<protein>
    <recommendedName>
        <fullName evidence="4">Band 7 domain-containing protein</fullName>
    </recommendedName>
</protein>
<dbReference type="SUPFAM" id="SSF117892">
    <property type="entry name" value="Band 7/SPFH domain"/>
    <property type="match status" value="1"/>
</dbReference>
<dbReference type="Proteomes" id="UP000176846">
    <property type="component" value="Unassembled WGS sequence"/>
</dbReference>
<dbReference type="PRINTS" id="PR00679">
    <property type="entry name" value="PROHIBITIN"/>
</dbReference>
<dbReference type="PANTHER" id="PTHR23222">
    <property type="entry name" value="PROHIBITIN"/>
    <property type="match status" value="1"/>
</dbReference>
<comment type="caution">
    <text evidence="5">The sequence shown here is derived from an EMBL/GenBank/DDBJ whole genome shotgun (WGS) entry which is preliminary data.</text>
</comment>
<sequence>MNNMPDFSRFGRIIKWAALIILALIIIPRFLVVIPAGTTGVYHLFGRVSDKPLSSGLHFVIPLAVVTKMSIQTQDYTMSIVKEEGRRLGDDSIDALTKEGLNVALDITVLFKLREESSPSVFRELGVNYQEIIIRPETRSIIREVVAQYDAKSLYSEKRGEAVEAIKNGLKDKIEPRGIIVEEVLLRNVKLPDRLAKSIEEKLQAEQESARYDFVLEKEKKEADRKRIEAQGQRDAQKTISESLTSSYLEYLYLTGLKDRQGTIYVPTNPANGLPLFRDTR</sequence>
<dbReference type="PANTHER" id="PTHR23222:SF1">
    <property type="entry name" value="PROHIBITIN-2"/>
    <property type="match status" value="1"/>
</dbReference>
<accession>A0A1F7UV59</accession>
<dbReference type="SMART" id="SM00244">
    <property type="entry name" value="PHB"/>
    <property type="match status" value="1"/>
</dbReference>
<evidence type="ECO:0000256" key="1">
    <source>
        <dbReference type="ARBA" id="ARBA00004370"/>
    </source>
</evidence>
<feature type="domain" description="Band 7" evidence="4">
    <location>
        <begin position="29"/>
        <end position="203"/>
    </location>
</feature>
<keyword evidence="3" id="KW-1133">Transmembrane helix</keyword>
<keyword evidence="3" id="KW-0812">Transmembrane</keyword>
<dbReference type="EMBL" id="MGEK01000026">
    <property type="protein sequence ID" value="OGL81624.1"/>
    <property type="molecule type" value="Genomic_DNA"/>
</dbReference>
<dbReference type="CDD" id="cd03401">
    <property type="entry name" value="SPFH_prohibitin"/>
    <property type="match status" value="1"/>
</dbReference>
<dbReference type="GO" id="GO:0007005">
    <property type="term" value="P:mitochondrion organization"/>
    <property type="evidence" value="ECO:0007669"/>
    <property type="project" value="TreeGrafter"/>
</dbReference>
<feature type="transmembrane region" description="Helical" evidence="3">
    <location>
        <begin position="12"/>
        <end position="32"/>
    </location>
</feature>
<evidence type="ECO:0000256" key="3">
    <source>
        <dbReference type="SAM" id="Phobius"/>
    </source>
</evidence>
<evidence type="ECO:0000313" key="5">
    <source>
        <dbReference type="EMBL" id="OGL81624.1"/>
    </source>
</evidence>
<keyword evidence="2 3" id="KW-0472">Membrane</keyword>
<dbReference type="AlphaFoldDB" id="A0A1F7UV59"/>
<organism evidence="5 6">
    <name type="scientific">Candidatus Uhrbacteria bacterium RIFCSPLOWO2_01_FULL_47_25</name>
    <dbReference type="NCBI Taxonomy" id="1802402"/>
    <lineage>
        <taxon>Bacteria</taxon>
        <taxon>Candidatus Uhriibacteriota</taxon>
    </lineage>
</organism>
<name>A0A1F7UV59_9BACT</name>
<evidence type="ECO:0000256" key="2">
    <source>
        <dbReference type="ARBA" id="ARBA00023136"/>
    </source>
</evidence>
<evidence type="ECO:0000313" key="6">
    <source>
        <dbReference type="Proteomes" id="UP000176846"/>
    </source>
</evidence>
<dbReference type="GO" id="GO:0016020">
    <property type="term" value="C:membrane"/>
    <property type="evidence" value="ECO:0007669"/>
    <property type="project" value="UniProtKB-SubCell"/>
</dbReference>
<comment type="subcellular location">
    <subcellularLocation>
        <location evidence="1">Membrane</location>
    </subcellularLocation>
</comment>
<dbReference type="InterPro" id="IPR036013">
    <property type="entry name" value="Band_7/SPFH_dom_sf"/>
</dbReference>
<gene>
    <name evidence="5" type="ORF">A2936_04540</name>
</gene>
<proteinExistence type="predicted"/>
<reference evidence="5 6" key="1">
    <citation type="journal article" date="2016" name="Nat. Commun.">
        <title>Thousands of microbial genomes shed light on interconnected biogeochemical processes in an aquifer system.</title>
        <authorList>
            <person name="Anantharaman K."/>
            <person name="Brown C.T."/>
            <person name="Hug L.A."/>
            <person name="Sharon I."/>
            <person name="Castelle C.J."/>
            <person name="Probst A.J."/>
            <person name="Thomas B.C."/>
            <person name="Singh A."/>
            <person name="Wilkins M.J."/>
            <person name="Karaoz U."/>
            <person name="Brodie E.L."/>
            <person name="Williams K.H."/>
            <person name="Hubbard S.S."/>
            <person name="Banfield J.F."/>
        </authorList>
    </citation>
    <scope>NUCLEOTIDE SEQUENCE [LARGE SCALE GENOMIC DNA]</scope>
</reference>
<dbReference type="Pfam" id="PF01145">
    <property type="entry name" value="Band_7"/>
    <property type="match status" value="1"/>
</dbReference>